<dbReference type="OrthoDB" id="1001127at2759"/>
<evidence type="ECO:0000313" key="2">
    <source>
        <dbReference type="Proteomes" id="UP000593560"/>
    </source>
</evidence>
<reference evidence="1 2" key="1">
    <citation type="journal article" date="2019" name="Genome Biol. Evol.">
        <title>Insights into the evolution of the New World diploid cottons (Gossypium, subgenus Houzingenia) based on genome sequencing.</title>
        <authorList>
            <person name="Grover C.E."/>
            <person name="Arick M.A. 2nd"/>
            <person name="Thrash A."/>
            <person name="Conover J.L."/>
            <person name="Sanders W.S."/>
            <person name="Peterson D.G."/>
            <person name="Frelichowski J.E."/>
            <person name="Scheffler J.A."/>
            <person name="Scheffler B.E."/>
            <person name="Wendel J.F."/>
        </authorList>
    </citation>
    <scope>NUCLEOTIDE SEQUENCE [LARGE SCALE GENOMIC DNA]</scope>
    <source>
        <strain evidence="1">0</strain>
        <tissue evidence="1">Leaf</tissue>
    </source>
</reference>
<sequence>MVFRGPKEFKTSLAKIYTVVDNSDGFYKIKNFIETHECSITFNNKMTSYKFVGEHFLSKIRVIPKLKLTETQKLANEELKVDLSRGTYNRTRR</sequence>
<evidence type="ECO:0000313" key="1">
    <source>
        <dbReference type="EMBL" id="MBA0793282.1"/>
    </source>
</evidence>
<keyword evidence="2" id="KW-1185">Reference proteome</keyword>
<proteinExistence type="predicted"/>
<accession>A0A7J9G6V7</accession>
<gene>
    <name evidence="1" type="ORF">Gohar_017699</name>
</gene>
<name>A0A7J9G6V7_9ROSI</name>
<organism evidence="1 2">
    <name type="scientific">Gossypium harknessii</name>
    <dbReference type="NCBI Taxonomy" id="34285"/>
    <lineage>
        <taxon>Eukaryota</taxon>
        <taxon>Viridiplantae</taxon>
        <taxon>Streptophyta</taxon>
        <taxon>Embryophyta</taxon>
        <taxon>Tracheophyta</taxon>
        <taxon>Spermatophyta</taxon>
        <taxon>Magnoliopsida</taxon>
        <taxon>eudicotyledons</taxon>
        <taxon>Gunneridae</taxon>
        <taxon>Pentapetalae</taxon>
        <taxon>rosids</taxon>
        <taxon>malvids</taxon>
        <taxon>Malvales</taxon>
        <taxon>Malvaceae</taxon>
        <taxon>Malvoideae</taxon>
        <taxon>Gossypium</taxon>
    </lineage>
</organism>
<dbReference type="AlphaFoldDB" id="A0A7J9G6V7"/>
<protein>
    <submittedName>
        <fullName evidence="1">Uncharacterized protein</fullName>
    </submittedName>
</protein>
<dbReference type="EMBL" id="JABFAD010000002">
    <property type="protein sequence ID" value="MBA0793282.1"/>
    <property type="molecule type" value="Genomic_DNA"/>
</dbReference>
<dbReference type="Proteomes" id="UP000593560">
    <property type="component" value="Unassembled WGS sequence"/>
</dbReference>
<feature type="non-terminal residue" evidence="1">
    <location>
        <position position="93"/>
    </location>
</feature>
<comment type="caution">
    <text evidence="1">The sequence shown here is derived from an EMBL/GenBank/DDBJ whole genome shotgun (WGS) entry which is preliminary data.</text>
</comment>